<dbReference type="PANTHER" id="PTHR45624">
    <property type="entry name" value="MITOCHONDRIAL BASIC AMINO ACIDS TRANSPORTER-RELATED"/>
    <property type="match status" value="1"/>
</dbReference>
<evidence type="ECO:0000256" key="6">
    <source>
        <dbReference type="ARBA" id="ARBA00022989"/>
    </source>
</evidence>
<keyword evidence="5" id="KW-0677">Repeat</keyword>
<keyword evidence="7" id="KW-0496">Mitochondrion</keyword>
<evidence type="ECO:0000313" key="13">
    <source>
        <dbReference type="Proteomes" id="UP000006352"/>
    </source>
</evidence>
<evidence type="ECO:0000256" key="4">
    <source>
        <dbReference type="ARBA" id="ARBA00022692"/>
    </source>
</evidence>
<dbReference type="InterPro" id="IPR023395">
    <property type="entry name" value="MCP_dom_sf"/>
</dbReference>
<dbReference type="GO" id="GO:0031966">
    <property type="term" value="C:mitochondrial membrane"/>
    <property type="evidence" value="ECO:0007669"/>
    <property type="project" value="UniProtKB-SubCell"/>
</dbReference>
<name>J4H5F6_9APHY</name>
<keyword evidence="3 10" id="KW-0813">Transport</keyword>
<evidence type="ECO:0000256" key="5">
    <source>
        <dbReference type="ARBA" id="ARBA00022737"/>
    </source>
</evidence>
<gene>
    <name evidence="12" type="ORF">FIBRA_08938</name>
</gene>
<evidence type="ECO:0000256" key="1">
    <source>
        <dbReference type="ARBA" id="ARBA00004225"/>
    </source>
</evidence>
<dbReference type="GeneID" id="24101554"/>
<dbReference type="EMBL" id="HE797433">
    <property type="protein sequence ID" value="CCM06654.1"/>
    <property type="molecule type" value="Genomic_DNA"/>
</dbReference>
<dbReference type="InParanoid" id="J4H5F6"/>
<sequence length="87" mass="9431">MSNDNGVNTKEIDPALDFFAGTVAGIAALAVGFPFDTVKVRFQSAASMKQYKSTFHAFFTILQRERLTGLYRGIASPLVRHTGATSC</sequence>
<dbReference type="OrthoDB" id="14252at2759"/>
<evidence type="ECO:0000256" key="10">
    <source>
        <dbReference type="RuleBase" id="RU000488"/>
    </source>
</evidence>
<keyword evidence="6 11" id="KW-1133">Transmembrane helix</keyword>
<protein>
    <submittedName>
        <fullName evidence="12">Uncharacterized protein</fullName>
    </submittedName>
</protein>
<dbReference type="SUPFAM" id="SSF103506">
    <property type="entry name" value="Mitochondrial carrier"/>
    <property type="match status" value="1"/>
</dbReference>
<dbReference type="Proteomes" id="UP000006352">
    <property type="component" value="Unassembled WGS sequence"/>
</dbReference>
<comment type="similarity">
    <text evidence="2 10">Belongs to the mitochondrial carrier (TC 2.A.29) family.</text>
</comment>
<dbReference type="GO" id="GO:0022857">
    <property type="term" value="F:transmembrane transporter activity"/>
    <property type="evidence" value="ECO:0007669"/>
    <property type="project" value="TreeGrafter"/>
</dbReference>
<evidence type="ECO:0000256" key="11">
    <source>
        <dbReference type="SAM" id="Phobius"/>
    </source>
</evidence>
<organism evidence="12 13">
    <name type="scientific">Fibroporia radiculosa</name>
    <dbReference type="NCBI Taxonomy" id="599839"/>
    <lineage>
        <taxon>Eukaryota</taxon>
        <taxon>Fungi</taxon>
        <taxon>Dikarya</taxon>
        <taxon>Basidiomycota</taxon>
        <taxon>Agaricomycotina</taxon>
        <taxon>Agaricomycetes</taxon>
        <taxon>Polyporales</taxon>
        <taxon>Fibroporiaceae</taxon>
        <taxon>Fibroporia</taxon>
    </lineage>
</organism>
<dbReference type="PROSITE" id="PS50920">
    <property type="entry name" value="SOLCAR"/>
    <property type="match status" value="1"/>
</dbReference>
<keyword evidence="8 9" id="KW-0472">Membrane</keyword>
<evidence type="ECO:0000256" key="2">
    <source>
        <dbReference type="ARBA" id="ARBA00006375"/>
    </source>
</evidence>
<evidence type="ECO:0000256" key="3">
    <source>
        <dbReference type="ARBA" id="ARBA00022448"/>
    </source>
</evidence>
<proteinExistence type="inferred from homology"/>
<dbReference type="Pfam" id="PF00153">
    <property type="entry name" value="Mito_carr"/>
    <property type="match status" value="1"/>
</dbReference>
<dbReference type="PANTHER" id="PTHR45624:SF10">
    <property type="entry name" value="SLC (SOLUTE CARRIER) HOMOLOG"/>
    <property type="match status" value="1"/>
</dbReference>
<dbReference type="RefSeq" id="XP_012185937.1">
    <property type="nucleotide sequence ID" value="XM_012330547.1"/>
</dbReference>
<accession>J4H5F6</accession>
<comment type="subcellular location">
    <subcellularLocation>
        <location evidence="1">Mitochondrion membrane</location>
        <topology evidence="1">Multi-pass membrane protein</topology>
    </subcellularLocation>
</comment>
<dbReference type="InterPro" id="IPR018108">
    <property type="entry name" value="MCP_transmembrane"/>
</dbReference>
<reference evidence="12 13" key="1">
    <citation type="journal article" date="2012" name="Appl. Environ. Microbiol.">
        <title>Short-read sequencing for genomic analysis of the brown rot fungus Fibroporia radiculosa.</title>
        <authorList>
            <person name="Tang J.D."/>
            <person name="Perkins A.D."/>
            <person name="Sonstegard T.S."/>
            <person name="Schroeder S.G."/>
            <person name="Burgess S.C."/>
            <person name="Diehl S.V."/>
        </authorList>
    </citation>
    <scope>NUCLEOTIDE SEQUENCE [LARGE SCALE GENOMIC DNA]</scope>
    <source>
        <strain evidence="12 13">TFFH 294</strain>
    </source>
</reference>
<feature type="transmembrane region" description="Helical" evidence="11">
    <location>
        <begin position="15"/>
        <end position="35"/>
    </location>
</feature>
<evidence type="ECO:0000313" key="12">
    <source>
        <dbReference type="EMBL" id="CCM06654.1"/>
    </source>
</evidence>
<feature type="repeat" description="Solcar" evidence="9">
    <location>
        <begin position="12"/>
        <end position="87"/>
    </location>
</feature>
<evidence type="ECO:0000256" key="7">
    <source>
        <dbReference type="ARBA" id="ARBA00023128"/>
    </source>
</evidence>
<dbReference type="AlphaFoldDB" id="J4H5F6"/>
<dbReference type="Gene3D" id="1.50.40.10">
    <property type="entry name" value="Mitochondrial carrier domain"/>
    <property type="match status" value="1"/>
</dbReference>
<dbReference type="InterPro" id="IPR050567">
    <property type="entry name" value="Mitochondrial_Carrier"/>
</dbReference>
<keyword evidence="13" id="KW-1185">Reference proteome</keyword>
<evidence type="ECO:0000256" key="9">
    <source>
        <dbReference type="PROSITE-ProRule" id="PRU00282"/>
    </source>
</evidence>
<dbReference type="HOGENOM" id="CLU_2483383_0_0_1"/>
<evidence type="ECO:0000256" key="8">
    <source>
        <dbReference type="ARBA" id="ARBA00023136"/>
    </source>
</evidence>
<keyword evidence="4 9" id="KW-0812">Transmembrane</keyword>